<feature type="region of interest" description="Disordered" evidence="2">
    <location>
        <begin position="307"/>
        <end position="342"/>
    </location>
</feature>
<dbReference type="Proteomes" id="UP000270219">
    <property type="component" value="Unassembled WGS sequence"/>
</dbReference>
<feature type="compositionally biased region" description="Polar residues" evidence="2">
    <location>
        <begin position="317"/>
        <end position="329"/>
    </location>
</feature>
<dbReference type="RefSeq" id="WP_121523843.1">
    <property type="nucleotide sequence ID" value="NZ_RCHR01000004.1"/>
</dbReference>
<dbReference type="EMBL" id="RCHR01000004">
    <property type="protein sequence ID" value="RLL43920.1"/>
    <property type="molecule type" value="Genomic_DNA"/>
</dbReference>
<keyword evidence="1" id="KW-0175">Coiled coil</keyword>
<protein>
    <submittedName>
        <fullName evidence="4">LysM peptidoglycan-binding domain-containing protein</fullName>
    </submittedName>
</protein>
<feature type="coiled-coil region" evidence="1">
    <location>
        <begin position="658"/>
        <end position="704"/>
    </location>
</feature>
<evidence type="ECO:0000256" key="2">
    <source>
        <dbReference type="SAM" id="MobiDB-lite"/>
    </source>
</evidence>
<reference evidence="4 5" key="1">
    <citation type="submission" date="2018-10" db="EMBL/GenBank/DDBJ databases">
        <title>Oceanobacillus sp. YLB-02 draft genome.</title>
        <authorList>
            <person name="Yu L."/>
        </authorList>
    </citation>
    <scope>NUCLEOTIDE SEQUENCE [LARGE SCALE GENOMIC DNA]</scope>
    <source>
        <strain evidence="4 5">YLB-02</strain>
    </source>
</reference>
<dbReference type="OrthoDB" id="9800398at2"/>
<dbReference type="InterPro" id="IPR010985">
    <property type="entry name" value="Ribbon_hlx_hlx"/>
</dbReference>
<dbReference type="GO" id="GO:0006355">
    <property type="term" value="P:regulation of DNA-templated transcription"/>
    <property type="evidence" value="ECO:0007669"/>
    <property type="project" value="InterPro"/>
</dbReference>
<feature type="region of interest" description="Disordered" evidence="2">
    <location>
        <begin position="465"/>
        <end position="500"/>
    </location>
</feature>
<evidence type="ECO:0000256" key="1">
    <source>
        <dbReference type="SAM" id="Coils"/>
    </source>
</evidence>
<dbReference type="SUPFAM" id="SSF47598">
    <property type="entry name" value="Ribbon-helix-helix"/>
    <property type="match status" value="1"/>
</dbReference>
<evidence type="ECO:0000313" key="5">
    <source>
        <dbReference type="Proteomes" id="UP000270219"/>
    </source>
</evidence>
<dbReference type="InterPro" id="IPR018392">
    <property type="entry name" value="LysM"/>
</dbReference>
<sequence>MDILDIVNNFIKKKQEVSPEIIISKLNNGVSEEELLKEYDMTKEALAKMFSEAGYFFNSSKRIWSKRADTLTLDDLCNIVSKMYNEQVSLSYIAESYKLSEKQLIQVLEDNNFRNRWTVTGNTLPINDSFGKAMRYLHQLNIERKSVEEIARGEGKPVSYIEEQLKKANYRKFWVLEGNTTANYAIPTIKDNKVLLDLKTGEPNVLYINGRNFFTLKQVARTLGINAKLIREKYNDEFNNNVHYVTPMKYFNTDEIEIFNACPHINYIRFEALYTEIGLSLFASLTNTTSLSRRKIVELENLLMNSRGQEQTEEKSTLSNVATISDNQGSNKTSDTNNSDNELNPKIIVQTVNAGESLTVIAKKYSVQVSQITKLIRNAGYQFNSFFKVWTEKKENTLIEASIRELNKGITLYDFSDKYVKNKKEKILFADELRRKIEDLGYNFDQKTKRWVLKSNKSLTNQTVKDAATNSSPFKETTGERLVKPNNTPLKNEEDASGNNKPIISTEEIIGKLYSGSTLKTIEEDTGIAANQLRIQLKADGYKYDSFFKTYINRNKAVFLKNIAEDIINDKTSVEQVASKFGVSKDELEELLEAYGYNIKNKNEPETESIEGTVVETKKAIQYQENEDDAGLVESKDIIRATETVIDMSLSREEILLIKELLRDKEKEKDEVNSGKQSVKIYLNQKLLEKVEEFTERNNITKSNLVAKALEEYLDRLDFKNEF</sequence>
<dbReference type="Pfam" id="PF01476">
    <property type="entry name" value="LysM"/>
    <property type="match status" value="1"/>
</dbReference>
<comment type="caution">
    <text evidence="4">The sequence shown here is derived from an EMBL/GenBank/DDBJ whole genome shotgun (WGS) entry which is preliminary data.</text>
</comment>
<name>A0A498DAG7_9BACI</name>
<feature type="domain" description="LysM" evidence="3">
    <location>
        <begin position="351"/>
        <end position="375"/>
    </location>
</feature>
<keyword evidence="5" id="KW-1185">Reference proteome</keyword>
<proteinExistence type="predicted"/>
<feature type="compositionally biased region" description="Polar residues" evidence="2">
    <location>
        <begin position="465"/>
        <end position="475"/>
    </location>
</feature>
<evidence type="ECO:0000259" key="3">
    <source>
        <dbReference type="Pfam" id="PF01476"/>
    </source>
</evidence>
<dbReference type="AlphaFoldDB" id="A0A498DAG7"/>
<evidence type="ECO:0000313" key="4">
    <source>
        <dbReference type="EMBL" id="RLL43920.1"/>
    </source>
</evidence>
<accession>A0A498DAG7</accession>
<gene>
    <name evidence="4" type="ORF">D8M04_13530</name>
</gene>
<organism evidence="4 5">
    <name type="scientific">Oceanobacillus piezotolerans</name>
    <dbReference type="NCBI Taxonomy" id="2448030"/>
    <lineage>
        <taxon>Bacteria</taxon>
        <taxon>Bacillati</taxon>
        <taxon>Bacillota</taxon>
        <taxon>Bacilli</taxon>
        <taxon>Bacillales</taxon>
        <taxon>Bacillaceae</taxon>
        <taxon>Oceanobacillus</taxon>
    </lineage>
</organism>
<feature type="compositionally biased region" description="Low complexity" evidence="2">
    <location>
        <begin position="330"/>
        <end position="341"/>
    </location>
</feature>
<dbReference type="CDD" id="cd21631">
    <property type="entry name" value="RHH_CopG_NikR-like"/>
    <property type="match status" value="1"/>
</dbReference>